<feature type="compositionally biased region" description="Polar residues" evidence="4">
    <location>
        <begin position="196"/>
        <end position="206"/>
    </location>
</feature>
<keyword evidence="7" id="KW-1185">Reference proteome</keyword>
<proteinExistence type="inferred from homology"/>
<dbReference type="PROSITE" id="PS51792">
    <property type="entry name" value="YIPPEE"/>
    <property type="match status" value="1"/>
</dbReference>
<comment type="similarity">
    <text evidence="1">Belongs to the yippee family.</text>
</comment>
<dbReference type="STRING" id="1169540.A0A0G4FMT3"/>
<dbReference type="InterPro" id="IPR039058">
    <property type="entry name" value="Yippee_fam"/>
</dbReference>
<evidence type="ECO:0000313" key="6">
    <source>
        <dbReference type="EMBL" id="CEM15553.1"/>
    </source>
</evidence>
<evidence type="ECO:0000259" key="5">
    <source>
        <dbReference type="PROSITE" id="PS51792"/>
    </source>
</evidence>
<evidence type="ECO:0000256" key="2">
    <source>
        <dbReference type="ARBA" id="ARBA00022723"/>
    </source>
</evidence>
<dbReference type="InterPro" id="IPR004910">
    <property type="entry name" value="Yippee/Mis18/Cereblon"/>
</dbReference>
<dbReference type="Proteomes" id="UP000041254">
    <property type="component" value="Unassembled WGS sequence"/>
</dbReference>
<keyword evidence="2" id="KW-0479">Metal-binding</keyword>
<reference evidence="6 7" key="1">
    <citation type="submission" date="2014-11" db="EMBL/GenBank/DDBJ databases">
        <authorList>
            <person name="Zhu J."/>
            <person name="Qi W."/>
            <person name="Song R."/>
        </authorList>
    </citation>
    <scope>NUCLEOTIDE SEQUENCE [LARGE SCALE GENOMIC DNA]</scope>
</reference>
<dbReference type="OrthoDB" id="6407410at2759"/>
<name>A0A0G4FMT3_VITBC</name>
<dbReference type="VEuPathDB" id="CryptoDB:Vbra_15793"/>
<dbReference type="AlphaFoldDB" id="A0A0G4FMT3"/>
<feature type="region of interest" description="Disordered" evidence="4">
    <location>
        <begin position="133"/>
        <end position="165"/>
    </location>
</feature>
<evidence type="ECO:0000256" key="3">
    <source>
        <dbReference type="ARBA" id="ARBA00022833"/>
    </source>
</evidence>
<sequence length="206" mass="22895">MGKTFRVLLKGHCVYSCVDCGTHLTHHDELVSTSFRGRTGQAWLFGKVVNVSEGQHENRDMTTGRHTIVDVFCNECGSNLGWRYEEAFEESQKYKKGKFILEKALLRPIDTDMDDEKSPQCSYREHHSSAMDPLLVDPTHTDSQSQHPSSPGLPPSESDLPSLAVIRGSEGLRTLGIRLLNQDPDDRGAGVMGSPRATNTEIPEID</sequence>
<keyword evidence="3" id="KW-0862">Zinc</keyword>
<protein>
    <recommendedName>
        <fullName evidence="5">Yippee domain-containing protein</fullName>
    </recommendedName>
</protein>
<dbReference type="FunCoup" id="A0A0G4FMT3">
    <property type="interactions" value="13"/>
</dbReference>
<feature type="region of interest" description="Disordered" evidence="4">
    <location>
        <begin position="177"/>
        <end position="206"/>
    </location>
</feature>
<dbReference type="GO" id="GO:0046872">
    <property type="term" value="F:metal ion binding"/>
    <property type="evidence" value="ECO:0007669"/>
    <property type="project" value="UniProtKB-KW"/>
</dbReference>
<dbReference type="PhylomeDB" id="A0A0G4FMT3"/>
<dbReference type="Pfam" id="PF03226">
    <property type="entry name" value="Yippee-Mis18"/>
    <property type="match status" value="1"/>
</dbReference>
<gene>
    <name evidence="6" type="ORF">Vbra_15793</name>
</gene>
<evidence type="ECO:0000313" key="7">
    <source>
        <dbReference type="Proteomes" id="UP000041254"/>
    </source>
</evidence>
<dbReference type="PANTHER" id="PTHR13848">
    <property type="entry name" value="PROTEIN YIPPEE-LIKE CG15309-RELATED"/>
    <property type="match status" value="1"/>
</dbReference>
<evidence type="ECO:0000256" key="1">
    <source>
        <dbReference type="ARBA" id="ARBA00005613"/>
    </source>
</evidence>
<dbReference type="EMBL" id="CDMY01000466">
    <property type="protein sequence ID" value="CEM15553.1"/>
    <property type="molecule type" value="Genomic_DNA"/>
</dbReference>
<feature type="domain" description="Yippee" evidence="5">
    <location>
        <begin position="13"/>
        <end position="110"/>
    </location>
</feature>
<accession>A0A0G4FMT3</accession>
<organism evidence="6 7">
    <name type="scientific">Vitrella brassicaformis (strain CCMP3155)</name>
    <dbReference type="NCBI Taxonomy" id="1169540"/>
    <lineage>
        <taxon>Eukaryota</taxon>
        <taxon>Sar</taxon>
        <taxon>Alveolata</taxon>
        <taxon>Colpodellida</taxon>
        <taxon>Vitrellaceae</taxon>
        <taxon>Vitrella</taxon>
    </lineage>
</organism>
<dbReference type="InterPro" id="IPR034751">
    <property type="entry name" value="Yippee"/>
</dbReference>
<evidence type="ECO:0000256" key="4">
    <source>
        <dbReference type="SAM" id="MobiDB-lite"/>
    </source>
</evidence>
<dbReference type="InParanoid" id="A0A0G4FMT3"/>